<sequence>MVSSSNSHQIISLLSFYSHIILLCGGGFFFMRNDFFIFFPLYSLTVLPHKIFIYVAIYLLLCKLDDIYGGLGWRHLSQVGTISKASH</sequence>
<keyword evidence="3" id="KW-1185">Reference proteome</keyword>
<evidence type="ECO:0000313" key="3">
    <source>
        <dbReference type="Proteomes" id="UP000006038"/>
    </source>
</evidence>
<keyword evidence="1" id="KW-1133">Transmembrane helix</keyword>
<reference evidence="2" key="1">
    <citation type="journal article" date="2013" name="Nat. Commun.">
        <title>Whole-genome sequencing of Oryza brachyantha reveals mechanisms underlying Oryza genome evolution.</title>
        <authorList>
            <person name="Chen J."/>
            <person name="Huang Q."/>
            <person name="Gao D."/>
            <person name="Wang J."/>
            <person name="Lang Y."/>
            <person name="Liu T."/>
            <person name="Li B."/>
            <person name="Bai Z."/>
            <person name="Luis Goicoechea J."/>
            <person name="Liang C."/>
            <person name="Chen C."/>
            <person name="Zhang W."/>
            <person name="Sun S."/>
            <person name="Liao Y."/>
            <person name="Zhang X."/>
            <person name="Yang L."/>
            <person name="Song C."/>
            <person name="Wang M."/>
            <person name="Shi J."/>
            <person name="Liu G."/>
            <person name="Liu J."/>
            <person name="Zhou H."/>
            <person name="Zhou W."/>
            <person name="Yu Q."/>
            <person name="An N."/>
            <person name="Chen Y."/>
            <person name="Cai Q."/>
            <person name="Wang B."/>
            <person name="Liu B."/>
            <person name="Min J."/>
            <person name="Huang Y."/>
            <person name="Wu H."/>
            <person name="Li Z."/>
            <person name="Zhang Y."/>
            <person name="Yin Y."/>
            <person name="Song W."/>
            <person name="Jiang J."/>
            <person name="Jackson S.A."/>
            <person name="Wing R.A."/>
            <person name="Wang J."/>
            <person name="Chen M."/>
        </authorList>
    </citation>
    <scope>NUCLEOTIDE SEQUENCE [LARGE SCALE GENOMIC DNA]</scope>
    <source>
        <strain evidence="2">cv. IRGC 101232</strain>
    </source>
</reference>
<dbReference type="HOGENOM" id="CLU_2486974_0_0_1"/>
<name>J3N7E3_ORYBR</name>
<evidence type="ECO:0000256" key="1">
    <source>
        <dbReference type="SAM" id="Phobius"/>
    </source>
</evidence>
<organism evidence="2">
    <name type="scientific">Oryza brachyantha</name>
    <name type="common">malo sina</name>
    <dbReference type="NCBI Taxonomy" id="4533"/>
    <lineage>
        <taxon>Eukaryota</taxon>
        <taxon>Viridiplantae</taxon>
        <taxon>Streptophyta</taxon>
        <taxon>Embryophyta</taxon>
        <taxon>Tracheophyta</taxon>
        <taxon>Spermatophyta</taxon>
        <taxon>Magnoliopsida</taxon>
        <taxon>Liliopsida</taxon>
        <taxon>Poales</taxon>
        <taxon>Poaceae</taxon>
        <taxon>BOP clade</taxon>
        <taxon>Oryzoideae</taxon>
        <taxon>Oryzeae</taxon>
        <taxon>Oryzinae</taxon>
        <taxon>Oryza</taxon>
    </lineage>
</organism>
<dbReference type="EnsemblPlants" id="OB11G17290.1">
    <property type="protein sequence ID" value="OB11G17290.1"/>
    <property type="gene ID" value="OB11G17290"/>
</dbReference>
<keyword evidence="1" id="KW-0812">Transmembrane</keyword>
<dbReference type="Proteomes" id="UP000006038">
    <property type="component" value="Chromosome 11"/>
</dbReference>
<feature type="transmembrane region" description="Helical" evidence="1">
    <location>
        <begin position="37"/>
        <end position="61"/>
    </location>
</feature>
<feature type="transmembrane region" description="Helical" evidence="1">
    <location>
        <begin position="12"/>
        <end position="31"/>
    </location>
</feature>
<dbReference type="Gramene" id="OB11G17290.1">
    <property type="protein sequence ID" value="OB11G17290.1"/>
    <property type="gene ID" value="OB11G17290"/>
</dbReference>
<dbReference type="AlphaFoldDB" id="J3N7E3"/>
<protein>
    <submittedName>
        <fullName evidence="2">Uncharacterized protein</fullName>
    </submittedName>
</protein>
<keyword evidence="1" id="KW-0472">Membrane</keyword>
<proteinExistence type="predicted"/>
<reference evidence="2" key="2">
    <citation type="submission" date="2013-04" db="UniProtKB">
        <authorList>
            <consortium name="EnsemblPlants"/>
        </authorList>
    </citation>
    <scope>IDENTIFICATION</scope>
</reference>
<accession>J3N7E3</accession>
<evidence type="ECO:0000313" key="2">
    <source>
        <dbReference type="EnsemblPlants" id="OB11G17290.1"/>
    </source>
</evidence>